<proteinExistence type="predicted"/>
<gene>
    <name evidence="2" type="ORF">FJT64_005928</name>
</gene>
<comment type="caution">
    <text evidence="2">The sequence shown here is derived from an EMBL/GenBank/DDBJ whole genome shotgun (WGS) entry which is preliminary data.</text>
</comment>
<dbReference type="AlphaFoldDB" id="A0A6A4VJQ9"/>
<keyword evidence="3" id="KW-1185">Reference proteome</keyword>
<reference evidence="2 3" key="1">
    <citation type="submission" date="2019-07" db="EMBL/GenBank/DDBJ databases">
        <title>Draft genome assembly of a fouling barnacle, Amphibalanus amphitrite (Darwin, 1854): The first reference genome for Thecostraca.</title>
        <authorList>
            <person name="Kim W."/>
        </authorList>
    </citation>
    <scope>NUCLEOTIDE SEQUENCE [LARGE SCALE GENOMIC DNA]</scope>
    <source>
        <strain evidence="2">SNU_AA5</strain>
        <tissue evidence="2">Soma without cirri and trophi</tissue>
    </source>
</reference>
<name>A0A6A4VJQ9_AMPAM</name>
<sequence length="116" mass="12788">MPEPGVLLIDLPDERGVDSAKTVEGLSQPAADGRDRSQDHTAETAETELAVEEEETEGAAGRTEEGGEVSAVEETVEEMKEETVEEADEETVEEVDEETEEVEHKVEQRPPRIVKR</sequence>
<dbReference type="EMBL" id="VIIS01001546">
    <property type="protein sequence ID" value="KAF0296627.1"/>
    <property type="molecule type" value="Genomic_DNA"/>
</dbReference>
<feature type="compositionally biased region" description="Acidic residues" evidence="1">
    <location>
        <begin position="45"/>
        <end position="57"/>
    </location>
</feature>
<evidence type="ECO:0000256" key="1">
    <source>
        <dbReference type="SAM" id="MobiDB-lite"/>
    </source>
</evidence>
<dbReference type="Proteomes" id="UP000440578">
    <property type="component" value="Unassembled WGS sequence"/>
</dbReference>
<feature type="compositionally biased region" description="Acidic residues" evidence="1">
    <location>
        <begin position="83"/>
        <end position="101"/>
    </location>
</feature>
<feature type="region of interest" description="Disordered" evidence="1">
    <location>
        <begin position="22"/>
        <end position="116"/>
    </location>
</feature>
<organism evidence="2 3">
    <name type="scientific">Amphibalanus amphitrite</name>
    <name type="common">Striped barnacle</name>
    <name type="synonym">Balanus amphitrite</name>
    <dbReference type="NCBI Taxonomy" id="1232801"/>
    <lineage>
        <taxon>Eukaryota</taxon>
        <taxon>Metazoa</taxon>
        <taxon>Ecdysozoa</taxon>
        <taxon>Arthropoda</taxon>
        <taxon>Crustacea</taxon>
        <taxon>Multicrustacea</taxon>
        <taxon>Cirripedia</taxon>
        <taxon>Thoracica</taxon>
        <taxon>Thoracicalcarea</taxon>
        <taxon>Balanomorpha</taxon>
        <taxon>Balanoidea</taxon>
        <taxon>Balanidae</taxon>
        <taxon>Amphibalaninae</taxon>
        <taxon>Amphibalanus</taxon>
    </lineage>
</organism>
<protein>
    <submittedName>
        <fullName evidence="2">Uncharacterized protein</fullName>
    </submittedName>
</protein>
<feature type="compositionally biased region" description="Basic and acidic residues" evidence="1">
    <location>
        <begin position="32"/>
        <end position="43"/>
    </location>
</feature>
<evidence type="ECO:0000313" key="2">
    <source>
        <dbReference type="EMBL" id="KAF0296627.1"/>
    </source>
</evidence>
<evidence type="ECO:0000313" key="3">
    <source>
        <dbReference type="Proteomes" id="UP000440578"/>
    </source>
</evidence>
<accession>A0A6A4VJQ9</accession>